<evidence type="ECO:0000313" key="3">
    <source>
        <dbReference type="Proteomes" id="UP000070160"/>
    </source>
</evidence>
<dbReference type="AlphaFoldDB" id="A0A134CI38"/>
<sequence>MPSHLYPIYFYEFYLLLPFLVLQKRISLKTKRPVHYINTNNTFQKNISIQAFAVWIYCLFYPA</sequence>
<evidence type="ECO:0000313" key="2">
    <source>
        <dbReference type="EMBL" id="KXB91890.1"/>
    </source>
</evidence>
<reference evidence="3" key="1">
    <citation type="submission" date="2016-01" db="EMBL/GenBank/DDBJ databases">
        <authorList>
            <person name="Mitreva M."/>
            <person name="Pepin K.H."/>
            <person name="Mihindukulasuriya K.A."/>
            <person name="Fulton R."/>
            <person name="Fronick C."/>
            <person name="O'Laughlin M."/>
            <person name="Miner T."/>
            <person name="Herter B."/>
            <person name="Rosa B.A."/>
            <person name="Cordes M."/>
            <person name="Tomlinson C."/>
            <person name="Wollam A."/>
            <person name="Palsikar V.B."/>
            <person name="Mardis E.R."/>
            <person name="Wilson R.K."/>
        </authorList>
    </citation>
    <scope>NUCLEOTIDE SEQUENCE [LARGE SCALE GENOMIC DNA]</scope>
    <source>
        <strain evidence="3">KA00182</strain>
    </source>
</reference>
<accession>A0A134CI38</accession>
<feature type="transmembrane region" description="Helical" evidence="1">
    <location>
        <begin position="6"/>
        <end position="22"/>
    </location>
</feature>
<keyword evidence="1" id="KW-0472">Membrane</keyword>
<proteinExistence type="predicted"/>
<comment type="caution">
    <text evidence="2">The sequence shown here is derived from an EMBL/GenBank/DDBJ whole genome shotgun (WGS) entry which is preliminary data.</text>
</comment>
<gene>
    <name evidence="2" type="ORF">HMPREF3182_00624</name>
</gene>
<dbReference type="Proteomes" id="UP000070160">
    <property type="component" value="Unassembled WGS sequence"/>
</dbReference>
<evidence type="ECO:0000256" key="1">
    <source>
        <dbReference type="SAM" id="Phobius"/>
    </source>
</evidence>
<dbReference type="EMBL" id="LSDT01000025">
    <property type="protein sequence ID" value="KXB91890.1"/>
    <property type="molecule type" value="Genomic_DNA"/>
</dbReference>
<protein>
    <submittedName>
        <fullName evidence="2">Uncharacterized protein</fullName>
    </submittedName>
</protein>
<keyword evidence="3" id="KW-1185">Reference proteome</keyword>
<organism evidence="2 3">
    <name type="scientific">Megasphaera hutchinsoni</name>
    <dbReference type="NCBI Taxonomy" id="1588748"/>
    <lineage>
        <taxon>Bacteria</taxon>
        <taxon>Bacillati</taxon>
        <taxon>Bacillota</taxon>
        <taxon>Negativicutes</taxon>
        <taxon>Veillonellales</taxon>
        <taxon>Veillonellaceae</taxon>
        <taxon>Megasphaera</taxon>
    </lineage>
</organism>
<name>A0A134CI38_9FIRM</name>
<keyword evidence="1" id="KW-1133">Transmembrane helix</keyword>
<keyword evidence="1" id="KW-0812">Transmembrane</keyword>